<feature type="transmembrane region" description="Helical" evidence="1">
    <location>
        <begin position="131"/>
        <end position="153"/>
    </location>
</feature>
<evidence type="ECO:0000256" key="1">
    <source>
        <dbReference type="SAM" id="Phobius"/>
    </source>
</evidence>
<dbReference type="RefSeq" id="WP_415544842.1">
    <property type="nucleotide sequence ID" value="NZ_BAAANV010000069.1"/>
</dbReference>
<comment type="caution">
    <text evidence="2">The sequence shown here is derived from an EMBL/GenBank/DDBJ whole genome shotgun (WGS) entry which is preliminary data.</text>
</comment>
<sequence>MSTRQPQPDAPARPSRGSRQLANLTPLGQLRAGKLGRRLPQLFIGLTLYGAAMGLFVRANVGLEPWGVFHQGASLHTGWSMGTVTIVVSFIVLLLWIPMRQWPGLGTVANAVWLGFVLDATMALVSEPNSIVARSALFAVGLLVNAIGGAMYIGSQLGPGPRDGLMTGLHRITGLSVRLVRTSIEVVVLTSGWLLGGGVGVGTVLYALLIGPLVQFFLPWFTVELDGQGAEEAKASAAAGEKNATDSDGD</sequence>
<keyword evidence="1" id="KW-0812">Transmembrane</keyword>
<keyword evidence="3" id="KW-1185">Reference proteome</keyword>
<evidence type="ECO:0000313" key="3">
    <source>
        <dbReference type="Proteomes" id="UP001501288"/>
    </source>
</evidence>
<feature type="transmembrane region" description="Helical" evidence="1">
    <location>
        <begin position="39"/>
        <end position="59"/>
    </location>
</feature>
<accession>A0ABN2C9L5</accession>
<proteinExistence type="predicted"/>
<name>A0ABN2C9L5_9MICO</name>
<dbReference type="PANTHER" id="PTHR40078">
    <property type="entry name" value="INTEGRAL MEMBRANE PROTEIN-RELATED"/>
    <property type="match status" value="1"/>
</dbReference>
<dbReference type="Pfam" id="PF19700">
    <property type="entry name" value="DUF6198"/>
    <property type="match status" value="1"/>
</dbReference>
<keyword evidence="1" id="KW-0472">Membrane</keyword>
<keyword evidence="1" id="KW-1133">Transmembrane helix</keyword>
<feature type="transmembrane region" description="Helical" evidence="1">
    <location>
        <begin position="186"/>
        <end position="209"/>
    </location>
</feature>
<dbReference type="Proteomes" id="UP001501288">
    <property type="component" value="Unassembled WGS sequence"/>
</dbReference>
<dbReference type="EMBL" id="BAAANV010000069">
    <property type="protein sequence ID" value="GAA1553925.1"/>
    <property type="molecule type" value="Genomic_DNA"/>
</dbReference>
<protein>
    <submittedName>
        <fullName evidence="2">Membrane protein</fullName>
    </submittedName>
</protein>
<evidence type="ECO:0000313" key="2">
    <source>
        <dbReference type="EMBL" id="GAA1553925.1"/>
    </source>
</evidence>
<reference evidence="2 3" key="1">
    <citation type="journal article" date="2019" name="Int. J. Syst. Evol. Microbiol.">
        <title>The Global Catalogue of Microorganisms (GCM) 10K type strain sequencing project: providing services to taxonomists for standard genome sequencing and annotation.</title>
        <authorList>
            <consortium name="The Broad Institute Genomics Platform"/>
            <consortium name="The Broad Institute Genome Sequencing Center for Infectious Disease"/>
            <person name="Wu L."/>
            <person name="Ma J."/>
        </authorList>
    </citation>
    <scope>NUCLEOTIDE SEQUENCE [LARGE SCALE GENOMIC DNA]</scope>
    <source>
        <strain evidence="2 3">JCM 14588</strain>
    </source>
</reference>
<dbReference type="InterPro" id="IPR038750">
    <property type="entry name" value="YczE/YyaS-like"/>
</dbReference>
<dbReference type="PANTHER" id="PTHR40078:SF1">
    <property type="entry name" value="INTEGRAL MEMBRANE PROTEIN"/>
    <property type="match status" value="1"/>
</dbReference>
<feature type="transmembrane region" description="Helical" evidence="1">
    <location>
        <begin position="79"/>
        <end position="97"/>
    </location>
</feature>
<gene>
    <name evidence="2" type="ORF">GCM10009762_28380</name>
</gene>
<feature type="transmembrane region" description="Helical" evidence="1">
    <location>
        <begin position="104"/>
        <end position="125"/>
    </location>
</feature>
<organism evidence="2 3">
    <name type="scientific">Dermacoccus barathri</name>
    <dbReference type="NCBI Taxonomy" id="322601"/>
    <lineage>
        <taxon>Bacteria</taxon>
        <taxon>Bacillati</taxon>
        <taxon>Actinomycetota</taxon>
        <taxon>Actinomycetes</taxon>
        <taxon>Micrococcales</taxon>
        <taxon>Dermacoccaceae</taxon>
        <taxon>Dermacoccus</taxon>
    </lineage>
</organism>